<dbReference type="HOGENOM" id="CLU_1666294_0_0_0"/>
<dbReference type="AlphaFoldDB" id="S0EXZ1"/>
<name>S0EXZ1_CHTCT</name>
<dbReference type="STRING" id="454171.CP488_02738"/>
<sequence length="158" mass="17620">MGYAAKKGNFLSMSKVTSSMRRRRARFLRFWTLVLAFIVLLVPKVWLHVLCLEAAAAQTSSAQTATAALTTSHTASSCPSLHAKRAFGCAYCQKHCCNPRNRTDSYSFAALLTVYRFPFITEKRRVQQFLSDQIFPISRTSLSPPGRSPPLLSVTSKI</sequence>
<accession>S0EXZ1</accession>
<dbReference type="Proteomes" id="UP000014227">
    <property type="component" value="Chromosome I"/>
</dbReference>
<gene>
    <name evidence="1" type="ORF">CCALI_01359</name>
</gene>
<dbReference type="InParanoid" id="S0EXZ1"/>
<evidence type="ECO:0000313" key="2">
    <source>
        <dbReference type="Proteomes" id="UP000014227"/>
    </source>
</evidence>
<dbReference type="EMBL" id="HF951689">
    <property type="protein sequence ID" value="CCW35177.1"/>
    <property type="molecule type" value="Genomic_DNA"/>
</dbReference>
<dbReference type="KEGG" id="ccz:CCALI_01359"/>
<protein>
    <submittedName>
        <fullName evidence="1">Uncharacterized protein</fullName>
    </submittedName>
</protein>
<keyword evidence="2" id="KW-1185">Reference proteome</keyword>
<evidence type="ECO:0000313" key="1">
    <source>
        <dbReference type="EMBL" id="CCW35177.1"/>
    </source>
</evidence>
<proteinExistence type="predicted"/>
<organism evidence="1 2">
    <name type="scientific">Chthonomonas calidirosea (strain DSM 23976 / ICMP 18418 / T49)</name>
    <dbReference type="NCBI Taxonomy" id="1303518"/>
    <lineage>
        <taxon>Bacteria</taxon>
        <taxon>Bacillati</taxon>
        <taxon>Armatimonadota</taxon>
        <taxon>Chthonomonadia</taxon>
        <taxon>Chthonomonadales</taxon>
        <taxon>Chthonomonadaceae</taxon>
        <taxon>Chthonomonas</taxon>
    </lineage>
</organism>
<reference evidence="2" key="1">
    <citation type="submission" date="2013-03" db="EMBL/GenBank/DDBJ databases">
        <title>Genome sequence of Chthonomonas calidirosea, the first sequenced genome from the Armatimonadetes phylum (formally candidate division OP10).</title>
        <authorList>
            <person name="Lee K.C.Y."/>
            <person name="Morgan X.C."/>
            <person name="Dunfield P.F."/>
            <person name="Tamas I."/>
            <person name="Houghton K.M."/>
            <person name="Vyssotski M."/>
            <person name="Ryan J.L.J."/>
            <person name="Lagutin K."/>
            <person name="McDonald I.R."/>
            <person name="Stott M.B."/>
        </authorList>
    </citation>
    <scope>NUCLEOTIDE SEQUENCE [LARGE SCALE GENOMIC DNA]</scope>
    <source>
        <strain evidence="2">DSM 23976 / ICMP 18418 / T49</strain>
    </source>
</reference>